<dbReference type="InterPro" id="IPR036388">
    <property type="entry name" value="WH-like_DNA-bd_sf"/>
</dbReference>
<dbReference type="PANTHER" id="PTHR30363">
    <property type="entry name" value="HTH-TYPE TRANSCRIPTIONAL REGULATOR SRLR-RELATED"/>
    <property type="match status" value="1"/>
</dbReference>
<evidence type="ECO:0000256" key="3">
    <source>
        <dbReference type="ARBA" id="ARBA00023163"/>
    </source>
</evidence>
<reference evidence="5 6" key="1">
    <citation type="submission" date="2018-03" db="EMBL/GenBank/DDBJ databases">
        <title>The draft genome of Mesorhizobium sp. 6GN-30.</title>
        <authorList>
            <person name="Liu L."/>
            <person name="Li L."/>
            <person name="Wang T."/>
            <person name="Zhang X."/>
            <person name="Liang L."/>
        </authorList>
    </citation>
    <scope>NUCLEOTIDE SEQUENCE [LARGE SCALE GENOMIC DNA]</scope>
    <source>
        <strain evidence="5 6">6GN30</strain>
    </source>
</reference>
<dbReference type="PRINTS" id="PR00037">
    <property type="entry name" value="HTHLACR"/>
</dbReference>
<evidence type="ECO:0000313" key="6">
    <source>
        <dbReference type="Proteomes" id="UP000241229"/>
    </source>
</evidence>
<dbReference type="GO" id="GO:0003677">
    <property type="term" value="F:DNA binding"/>
    <property type="evidence" value="ECO:0007669"/>
    <property type="project" value="UniProtKB-KW"/>
</dbReference>
<dbReference type="Pfam" id="PF08220">
    <property type="entry name" value="HTH_DeoR"/>
    <property type="match status" value="1"/>
</dbReference>
<dbReference type="EMBL" id="PXYK01000027">
    <property type="protein sequence ID" value="PSJ55561.1"/>
    <property type="molecule type" value="Genomic_DNA"/>
</dbReference>
<dbReference type="InterPro" id="IPR001034">
    <property type="entry name" value="DeoR_HTH"/>
</dbReference>
<proteinExistence type="predicted"/>
<dbReference type="SUPFAM" id="SSF46785">
    <property type="entry name" value="Winged helix' DNA-binding domain"/>
    <property type="match status" value="1"/>
</dbReference>
<name>A0A2P7RZB9_9HYPH</name>
<evidence type="ECO:0000259" key="4">
    <source>
        <dbReference type="PROSITE" id="PS51000"/>
    </source>
</evidence>
<gene>
    <name evidence="5" type="ORF">C7I84_23265</name>
</gene>
<dbReference type="InterPro" id="IPR018356">
    <property type="entry name" value="Tscrpt_reg_HTH_DeoR_CS"/>
</dbReference>
<comment type="caution">
    <text evidence="5">The sequence shown here is derived from an EMBL/GenBank/DDBJ whole genome shotgun (WGS) entry which is preliminary data.</text>
</comment>
<dbReference type="SMART" id="SM01134">
    <property type="entry name" value="DeoRC"/>
    <property type="match status" value="1"/>
</dbReference>
<evidence type="ECO:0000313" key="5">
    <source>
        <dbReference type="EMBL" id="PSJ55561.1"/>
    </source>
</evidence>
<accession>A0A2P7RZB9</accession>
<dbReference type="Proteomes" id="UP000241229">
    <property type="component" value="Unassembled WGS sequence"/>
</dbReference>
<dbReference type="InterPro" id="IPR037171">
    <property type="entry name" value="NagB/RpiA_transferase-like"/>
</dbReference>
<evidence type="ECO:0000256" key="1">
    <source>
        <dbReference type="ARBA" id="ARBA00023015"/>
    </source>
</evidence>
<dbReference type="InterPro" id="IPR036390">
    <property type="entry name" value="WH_DNA-bd_sf"/>
</dbReference>
<dbReference type="PROSITE" id="PS00894">
    <property type="entry name" value="HTH_DEOR_1"/>
    <property type="match status" value="1"/>
</dbReference>
<keyword evidence="6" id="KW-1185">Reference proteome</keyword>
<organism evidence="5 6">
    <name type="scientific">Kumtagia ephedrae</name>
    <dbReference type="NCBI Taxonomy" id="2116701"/>
    <lineage>
        <taxon>Bacteria</taxon>
        <taxon>Pseudomonadati</taxon>
        <taxon>Pseudomonadota</taxon>
        <taxon>Alphaproteobacteria</taxon>
        <taxon>Hyphomicrobiales</taxon>
        <taxon>Phyllobacteriaceae</taxon>
        <taxon>Kumtagia</taxon>
    </lineage>
</organism>
<dbReference type="Gene3D" id="3.40.50.1360">
    <property type="match status" value="1"/>
</dbReference>
<dbReference type="OrthoDB" id="7849339at2"/>
<dbReference type="Pfam" id="PF00455">
    <property type="entry name" value="DeoRC"/>
    <property type="match status" value="1"/>
</dbReference>
<dbReference type="AlphaFoldDB" id="A0A2P7RZB9"/>
<dbReference type="InterPro" id="IPR014036">
    <property type="entry name" value="DeoR-like_C"/>
</dbReference>
<keyword evidence="1" id="KW-0805">Transcription regulation</keyword>
<dbReference type="GO" id="GO:0003700">
    <property type="term" value="F:DNA-binding transcription factor activity"/>
    <property type="evidence" value="ECO:0007669"/>
    <property type="project" value="InterPro"/>
</dbReference>
<evidence type="ECO:0000256" key="2">
    <source>
        <dbReference type="ARBA" id="ARBA00023125"/>
    </source>
</evidence>
<dbReference type="PANTHER" id="PTHR30363:SF44">
    <property type="entry name" value="AGA OPERON TRANSCRIPTIONAL REPRESSOR-RELATED"/>
    <property type="match status" value="1"/>
</dbReference>
<feature type="domain" description="HTH deoR-type" evidence="4">
    <location>
        <begin position="13"/>
        <end position="68"/>
    </location>
</feature>
<dbReference type="SUPFAM" id="SSF100950">
    <property type="entry name" value="NagB/RpiA/CoA transferase-like"/>
    <property type="match status" value="1"/>
</dbReference>
<dbReference type="SMART" id="SM00420">
    <property type="entry name" value="HTH_DEOR"/>
    <property type="match status" value="1"/>
</dbReference>
<keyword evidence="3" id="KW-0804">Transcription</keyword>
<keyword evidence="2" id="KW-0238">DNA-binding</keyword>
<dbReference type="InterPro" id="IPR050313">
    <property type="entry name" value="Carb_Metab_HTH_regulators"/>
</dbReference>
<dbReference type="PROSITE" id="PS51000">
    <property type="entry name" value="HTH_DEOR_2"/>
    <property type="match status" value="1"/>
</dbReference>
<sequence>MDTQATKRVEIIPAKRRAMILEYVRRNGTASIQELTENIGGSPSTIRRDLEQLTEGGYLERTHGGALLVPPLRATFERETSLNAHFQHRQKSAIGDLAAQRLRGGESVIFDSSSTVVEAVKAAALRQINLTVVTNSIEIARIGANVPQWRVIVAGGTVRPASHLLVGEPGESFFENIHADVCFIGTYAVTGSRLTDATMEVAAIKRVMIRSARRTILLADSSKFQAPAFATFGDLSQIAEVISDEGIDPAVAASIASFGPNLTVVPVPAQEE</sequence>
<dbReference type="Gene3D" id="1.10.10.10">
    <property type="entry name" value="Winged helix-like DNA-binding domain superfamily/Winged helix DNA-binding domain"/>
    <property type="match status" value="1"/>
</dbReference>
<protein>
    <submittedName>
        <fullName evidence="5">DeoR/GlpR transcriptional regulator</fullName>
    </submittedName>
</protein>